<dbReference type="OrthoDB" id="1491348at2"/>
<dbReference type="SUPFAM" id="SSF48452">
    <property type="entry name" value="TPR-like"/>
    <property type="match status" value="1"/>
</dbReference>
<accession>A0A2D0NBM4</accession>
<evidence type="ECO:0000256" key="2">
    <source>
        <dbReference type="ARBA" id="ARBA00022692"/>
    </source>
</evidence>
<feature type="transmembrane region" description="Helical" evidence="6">
    <location>
        <begin position="51"/>
        <end position="69"/>
    </location>
</feature>
<reference evidence="9 10" key="1">
    <citation type="submission" date="2017-10" db="EMBL/GenBank/DDBJ databases">
        <title>The draft genome sequence of Lewinella nigricans NBRC 102662.</title>
        <authorList>
            <person name="Wang K."/>
        </authorList>
    </citation>
    <scope>NUCLEOTIDE SEQUENCE [LARGE SCALE GENOMIC DNA]</scope>
    <source>
        <strain evidence="9 10">NBRC 102662</strain>
    </source>
</reference>
<name>A0A2D0NBM4_FLAN2</name>
<keyword evidence="10" id="KW-1185">Reference proteome</keyword>
<evidence type="ECO:0000256" key="1">
    <source>
        <dbReference type="ARBA" id="ARBA00004141"/>
    </source>
</evidence>
<dbReference type="Proteomes" id="UP000223913">
    <property type="component" value="Unassembled WGS sequence"/>
</dbReference>
<evidence type="ECO:0000313" key="9">
    <source>
        <dbReference type="EMBL" id="PHN05887.1"/>
    </source>
</evidence>
<evidence type="ECO:0000256" key="6">
    <source>
        <dbReference type="SAM" id="Phobius"/>
    </source>
</evidence>
<feature type="transmembrane region" description="Helical" evidence="6">
    <location>
        <begin position="6"/>
        <end position="23"/>
    </location>
</feature>
<keyword evidence="2 6" id="KW-0812">Transmembrane</keyword>
<keyword evidence="4 6" id="KW-0472">Membrane</keyword>
<dbReference type="EMBL" id="PDUD01000020">
    <property type="protein sequence ID" value="PHN05887.1"/>
    <property type="molecule type" value="Genomic_DNA"/>
</dbReference>
<evidence type="ECO:0000259" key="8">
    <source>
        <dbReference type="Pfam" id="PF09851"/>
    </source>
</evidence>
<feature type="domain" description="SHOCT" evidence="8">
    <location>
        <begin position="251"/>
        <end position="278"/>
    </location>
</feature>
<comment type="caution">
    <text evidence="9">The sequence shown here is derived from an EMBL/GenBank/DDBJ whole genome shotgun (WGS) entry which is preliminary data.</text>
</comment>
<gene>
    <name evidence="9" type="ORF">CRP01_15320</name>
</gene>
<sequence length="280" mass="32030">MKSKQVAGVLALLFGIFGVHRFYLGKRFWGILHLILFFFCFMITVEEGAPLIIAPALLGFIDAVLLFVMPKEEFDERYNFKYLNREYGEDYSRPARRPAPRSKPKALPAAPAHPERFFKKRGVEHFRRYNYEAAIDDFLEALDHYYEDPITHFNLACCYSRLEDEEEALHHLSEAVAFGFKDIKKIHTHASLAFLRATPGFEDFVSNGYQKLSEKKAAPAPPQPVKAESPEPEEEEPASGLELNLSDDLLDQIVKLGELRDKGILTEEEFSAQKQKMLNG</sequence>
<proteinExistence type="predicted"/>
<evidence type="ECO:0000256" key="5">
    <source>
        <dbReference type="SAM" id="MobiDB-lite"/>
    </source>
</evidence>
<dbReference type="Pfam" id="PF09851">
    <property type="entry name" value="SHOCT"/>
    <property type="match status" value="1"/>
</dbReference>
<dbReference type="AlphaFoldDB" id="A0A2D0NBM4"/>
<dbReference type="InterPro" id="IPR018649">
    <property type="entry name" value="SHOCT"/>
</dbReference>
<comment type="subcellular location">
    <subcellularLocation>
        <location evidence="1">Membrane</location>
        <topology evidence="1">Multi-pass membrane protein</topology>
    </subcellularLocation>
</comment>
<keyword evidence="3 6" id="KW-1133">Transmembrane helix</keyword>
<feature type="domain" description="TM2" evidence="7">
    <location>
        <begin position="2"/>
        <end position="43"/>
    </location>
</feature>
<evidence type="ECO:0000256" key="3">
    <source>
        <dbReference type="ARBA" id="ARBA00022989"/>
    </source>
</evidence>
<dbReference type="InterPro" id="IPR011990">
    <property type="entry name" value="TPR-like_helical_dom_sf"/>
</dbReference>
<dbReference type="GO" id="GO:0016020">
    <property type="term" value="C:membrane"/>
    <property type="evidence" value="ECO:0007669"/>
    <property type="project" value="UniProtKB-SubCell"/>
</dbReference>
<evidence type="ECO:0000256" key="4">
    <source>
        <dbReference type="ARBA" id="ARBA00023136"/>
    </source>
</evidence>
<feature type="region of interest" description="Disordered" evidence="5">
    <location>
        <begin position="91"/>
        <end position="110"/>
    </location>
</feature>
<dbReference type="InterPro" id="IPR007829">
    <property type="entry name" value="TM2"/>
</dbReference>
<evidence type="ECO:0000313" key="10">
    <source>
        <dbReference type="Proteomes" id="UP000223913"/>
    </source>
</evidence>
<dbReference type="Pfam" id="PF05154">
    <property type="entry name" value="TM2"/>
    <property type="match status" value="1"/>
</dbReference>
<protein>
    <submittedName>
        <fullName evidence="9">Uncharacterized protein</fullName>
    </submittedName>
</protein>
<dbReference type="SMART" id="SM00028">
    <property type="entry name" value="TPR"/>
    <property type="match status" value="2"/>
</dbReference>
<dbReference type="NCBIfam" id="NF047558">
    <property type="entry name" value="TPR_END_plus"/>
    <property type="match status" value="1"/>
</dbReference>
<feature type="region of interest" description="Disordered" evidence="5">
    <location>
        <begin position="213"/>
        <end position="243"/>
    </location>
</feature>
<feature type="compositionally biased region" description="Basic residues" evidence="5">
    <location>
        <begin position="94"/>
        <end position="104"/>
    </location>
</feature>
<feature type="transmembrane region" description="Helical" evidence="6">
    <location>
        <begin position="28"/>
        <end position="45"/>
    </location>
</feature>
<dbReference type="InterPro" id="IPR019734">
    <property type="entry name" value="TPR_rpt"/>
</dbReference>
<dbReference type="Gene3D" id="1.25.40.10">
    <property type="entry name" value="Tetratricopeptide repeat domain"/>
    <property type="match status" value="1"/>
</dbReference>
<organism evidence="9 10">
    <name type="scientific">Flavilitoribacter nigricans (strain ATCC 23147 / DSM 23189 / NBRC 102662 / NCIMB 1420 / SS-2)</name>
    <name type="common">Lewinella nigricans</name>
    <dbReference type="NCBI Taxonomy" id="1122177"/>
    <lineage>
        <taxon>Bacteria</taxon>
        <taxon>Pseudomonadati</taxon>
        <taxon>Bacteroidota</taxon>
        <taxon>Saprospiria</taxon>
        <taxon>Saprospirales</taxon>
        <taxon>Lewinellaceae</taxon>
        <taxon>Flavilitoribacter</taxon>
    </lineage>
</organism>
<evidence type="ECO:0000259" key="7">
    <source>
        <dbReference type="Pfam" id="PF05154"/>
    </source>
</evidence>